<organism evidence="1 3">
    <name type="scientific">Medicago truncatula</name>
    <name type="common">Barrel medic</name>
    <name type="synonym">Medicago tribuloides</name>
    <dbReference type="NCBI Taxonomy" id="3880"/>
    <lineage>
        <taxon>Eukaryota</taxon>
        <taxon>Viridiplantae</taxon>
        <taxon>Streptophyta</taxon>
        <taxon>Embryophyta</taxon>
        <taxon>Tracheophyta</taxon>
        <taxon>Spermatophyta</taxon>
        <taxon>Magnoliopsida</taxon>
        <taxon>eudicotyledons</taxon>
        <taxon>Gunneridae</taxon>
        <taxon>Pentapetalae</taxon>
        <taxon>rosids</taxon>
        <taxon>fabids</taxon>
        <taxon>Fabales</taxon>
        <taxon>Fabaceae</taxon>
        <taxon>Papilionoideae</taxon>
        <taxon>50 kb inversion clade</taxon>
        <taxon>NPAAA clade</taxon>
        <taxon>Hologalegina</taxon>
        <taxon>IRL clade</taxon>
        <taxon>Trifolieae</taxon>
        <taxon>Medicago</taxon>
    </lineage>
</organism>
<proteinExistence type="predicted"/>
<reference evidence="1 3" key="2">
    <citation type="journal article" date="2014" name="BMC Genomics">
        <title>An improved genome release (version Mt4.0) for the model legume Medicago truncatula.</title>
        <authorList>
            <person name="Tang H."/>
            <person name="Krishnakumar V."/>
            <person name="Bidwell S."/>
            <person name="Rosen B."/>
            <person name="Chan A."/>
            <person name="Zhou S."/>
            <person name="Gentzbittel L."/>
            <person name="Childs K.L."/>
            <person name="Yandell M."/>
            <person name="Gundlach H."/>
            <person name="Mayer K.F."/>
            <person name="Schwartz D.C."/>
            <person name="Town C.D."/>
        </authorList>
    </citation>
    <scope>GENOME REANNOTATION</scope>
    <source>
        <strain evidence="1">A17</strain>
        <strain evidence="2 3">cv. Jemalong A17</strain>
    </source>
</reference>
<evidence type="ECO:0000313" key="3">
    <source>
        <dbReference type="Proteomes" id="UP000002051"/>
    </source>
</evidence>
<gene>
    <name evidence="1" type="ordered locus">MTR_1g069330</name>
</gene>
<dbReference type="EnsemblPlants" id="KEH42441">
    <property type="protein sequence ID" value="KEH42441"/>
    <property type="gene ID" value="MTR_1g069330"/>
</dbReference>
<reference evidence="2" key="3">
    <citation type="submission" date="2015-04" db="UniProtKB">
        <authorList>
            <consortium name="EnsemblPlants"/>
        </authorList>
    </citation>
    <scope>IDENTIFICATION</scope>
    <source>
        <strain evidence="2">cv. Jemalong A17</strain>
    </source>
</reference>
<evidence type="ECO:0000313" key="2">
    <source>
        <dbReference type="EnsemblPlants" id="KEH42441"/>
    </source>
</evidence>
<sequence length="76" mass="8651">MPVGANPWLKASWLLMVKSLKKRLASWKSPTTIEGRVTMSFQRCDQSIYQNLELEELHILAGERVLEILMQGAGNH</sequence>
<dbReference type="AlphaFoldDB" id="A0A072VLG7"/>
<evidence type="ECO:0000313" key="1">
    <source>
        <dbReference type="EMBL" id="KEH42441.1"/>
    </source>
</evidence>
<dbReference type="Proteomes" id="UP000002051">
    <property type="component" value="Unassembled WGS sequence"/>
</dbReference>
<reference evidence="1 3" key="1">
    <citation type="journal article" date="2011" name="Nature">
        <title>The Medicago genome provides insight into the evolution of rhizobial symbioses.</title>
        <authorList>
            <person name="Young N.D."/>
            <person name="Debelle F."/>
            <person name="Oldroyd G.E."/>
            <person name="Geurts R."/>
            <person name="Cannon S.B."/>
            <person name="Udvardi M.K."/>
            <person name="Benedito V.A."/>
            <person name="Mayer K.F."/>
            <person name="Gouzy J."/>
            <person name="Schoof H."/>
            <person name="Van de Peer Y."/>
            <person name="Proost S."/>
            <person name="Cook D.R."/>
            <person name="Meyers B.C."/>
            <person name="Spannagl M."/>
            <person name="Cheung F."/>
            <person name="De Mita S."/>
            <person name="Krishnakumar V."/>
            <person name="Gundlach H."/>
            <person name="Zhou S."/>
            <person name="Mudge J."/>
            <person name="Bharti A.K."/>
            <person name="Murray J.D."/>
            <person name="Naoumkina M.A."/>
            <person name="Rosen B."/>
            <person name="Silverstein K.A."/>
            <person name="Tang H."/>
            <person name="Rombauts S."/>
            <person name="Zhao P.X."/>
            <person name="Zhou P."/>
            <person name="Barbe V."/>
            <person name="Bardou P."/>
            <person name="Bechner M."/>
            <person name="Bellec A."/>
            <person name="Berger A."/>
            <person name="Berges H."/>
            <person name="Bidwell S."/>
            <person name="Bisseling T."/>
            <person name="Choisne N."/>
            <person name="Couloux A."/>
            <person name="Denny R."/>
            <person name="Deshpande S."/>
            <person name="Dai X."/>
            <person name="Doyle J.J."/>
            <person name="Dudez A.M."/>
            <person name="Farmer A.D."/>
            <person name="Fouteau S."/>
            <person name="Franken C."/>
            <person name="Gibelin C."/>
            <person name="Gish J."/>
            <person name="Goldstein S."/>
            <person name="Gonzalez A.J."/>
            <person name="Green P.J."/>
            <person name="Hallab A."/>
            <person name="Hartog M."/>
            <person name="Hua A."/>
            <person name="Humphray S.J."/>
            <person name="Jeong D.H."/>
            <person name="Jing Y."/>
            <person name="Jocker A."/>
            <person name="Kenton S.M."/>
            <person name="Kim D.J."/>
            <person name="Klee K."/>
            <person name="Lai H."/>
            <person name="Lang C."/>
            <person name="Lin S."/>
            <person name="Macmil S.L."/>
            <person name="Magdelenat G."/>
            <person name="Matthews L."/>
            <person name="McCorrison J."/>
            <person name="Monaghan E.L."/>
            <person name="Mun J.H."/>
            <person name="Najar F.Z."/>
            <person name="Nicholson C."/>
            <person name="Noirot C."/>
            <person name="O'Bleness M."/>
            <person name="Paule C.R."/>
            <person name="Poulain J."/>
            <person name="Prion F."/>
            <person name="Qin B."/>
            <person name="Qu C."/>
            <person name="Retzel E.F."/>
            <person name="Riddle C."/>
            <person name="Sallet E."/>
            <person name="Samain S."/>
            <person name="Samson N."/>
            <person name="Sanders I."/>
            <person name="Saurat O."/>
            <person name="Scarpelli C."/>
            <person name="Schiex T."/>
            <person name="Segurens B."/>
            <person name="Severin A.J."/>
            <person name="Sherrier D.J."/>
            <person name="Shi R."/>
            <person name="Sims S."/>
            <person name="Singer S.R."/>
            <person name="Sinharoy S."/>
            <person name="Sterck L."/>
            <person name="Viollet A."/>
            <person name="Wang B.B."/>
            <person name="Wang K."/>
            <person name="Wang M."/>
            <person name="Wang X."/>
            <person name="Warfsmann J."/>
            <person name="Weissenbach J."/>
            <person name="White D.D."/>
            <person name="White J.D."/>
            <person name="Wiley G.B."/>
            <person name="Wincker P."/>
            <person name="Xing Y."/>
            <person name="Yang L."/>
            <person name="Yao Z."/>
            <person name="Ying F."/>
            <person name="Zhai J."/>
            <person name="Zhou L."/>
            <person name="Zuber A."/>
            <person name="Denarie J."/>
            <person name="Dixon R.A."/>
            <person name="May G.D."/>
            <person name="Schwartz D.C."/>
            <person name="Rogers J."/>
            <person name="Quetier F."/>
            <person name="Town C.D."/>
            <person name="Roe B.A."/>
        </authorList>
    </citation>
    <scope>NUCLEOTIDE SEQUENCE [LARGE SCALE GENOMIC DNA]</scope>
    <source>
        <strain evidence="1">A17</strain>
        <strain evidence="2 3">cv. Jemalong A17</strain>
    </source>
</reference>
<dbReference type="HOGENOM" id="CLU_2658153_0_0_1"/>
<name>A0A072VLG7_MEDTR</name>
<accession>A0A072VLG7</accession>
<protein>
    <submittedName>
        <fullName evidence="1 2">Uncharacterized protein</fullName>
    </submittedName>
</protein>
<dbReference type="EMBL" id="CM001217">
    <property type="protein sequence ID" value="KEH42441.1"/>
    <property type="molecule type" value="Genomic_DNA"/>
</dbReference>
<keyword evidence="3" id="KW-1185">Reference proteome</keyword>